<feature type="signal peptide" evidence="1">
    <location>
        <begin position="1"/>
        <end position="27"/>
    </location>
</feature>
<dbReference type="EMBL" id="JAQMUH010000081">
    <property type="protein sequence ID" value="MDB9539295.1"/>
    <property type="molecule type" value="Genomic_DNA"/>
</dbReference>
<feature type="chain" id="PRO_5047491348" evidence="1">
    <location>
        <begin position="28"/>
        <end position="141"/>
    </location>
</feature>
<protein>
    <submittedName>
        <fullName evidence="2">Uncharacterized protein</fullName>
    </submittedName>
</protein>
<accession>A0ABT5APQ4</accession>
<keyword evidence="3" id="KW-1185">Reference proteome</keyword>
<gene>
    <name evidence="2" type="ORF">PN457_06405</name>
</gene>
<evidence type="ECO:0000313" key="2">
    <source>
        <dbReference type="EMBL" id="MDB9539295.1"/>
    </source>
</evidence>
<organism evidence="2 3">
    <name type="scientific">Anabaenopsis arnoldii</name>
    <dbReference type="NCBI Taxonomy" id="2152938"/>
    <lineage>
        <taxon>Bacteria</taxon>
        <taxon>Bacillati</taxon>
        <taxon>Cyanobacteriota</taxon>
        <taxon>Cyanophyceae</taxon>
        <taxon>Nostocales</taxon>
        <taxon>Nodulariaceae</taxon>
        <taxon>Anabaenopsis</taxon>
    </lineage>
</organism>
<keyword evidence="1" id="KW-0732">Signal</keyword>
<dbReference type="RefSeq" id="WP_271732122.1">
    <property type="nucleotide sequence ID" value="NZ_JANQDP010000082.1"/>
</dbReference>
<reference evidence="2 3" key="1">
    <citation type="submission" date="2023-01" db="EMBL/GenBank/DDBJ databases">
        <title>Genomes from the Australian National Cyanobacteria Reference Collection.</title>
        <authorList>
            <person name="Willis A."/>
            <person name="Lee E.M.F."/>
        </authorList>
    </citation>
    <scope>NUCLEOTIDE SEQUENCE [LARGE SCALE GENOMIC DNA]</scope>
    <source>
        <strain evidence="2 3">CS-1033</strain>
    </source>
</reference>
<proteinExistence type="predicted"/>
<evidence type="ECO:0000256" key="1">
    <source>
        <dbReference type="SAM" id="SignalP"/>
    </source>
</evidence>
<dbReference type="Proteomes" id="UP001212499">
    <property type="component" value="Unassembled WGS sequence"/>
</dbReference>
<evidence type="ECO:0000313" key="3">
    <source>
        <dbReference type="Proteomes" id="UP001212499"/>
    </source>
</evidence>
<sequence length="141" mass="13748">MKFHKQVAIALVAVSASVLGFGSVASAGEGAAAGAVAATLNENGLVVEMTAAGAIGKNDAAALATSNSGVISATALGSAGVIEIISDSGNYSFSEEGGQSESEVYNNVTMTGGVDSALETAQANSIATFTELPIGTIETGF</sequence>
<comment type="caution">
    <text evidence="2">The sequence shown here is derived from an EMBL/GenBank/DDBJ whole genome shotgun (WGS) entry which is preliminary data.</text>
</comment>
<name>A0ABT5APQ4_9CYAN</name>